<dbReference type="PROSITE" id="PS51257">
    <property type="entry name" value="PROKAR_LIPOPROTEIN"/>
    <property type="match status" value="1"/>
</dbReference>
<organism evidence="1 2">
    <name type="scientific">Tranquillimonas rosea</name>
    <dbReference type="NCBI Taxonomy" id="641238"/>
    <lineage>
        <taxon>Bacteria</taxon>
        <taxon>Pseudomonadati</taxon>
        <taxon>Pseudomonadota</taxon>
        <taxon>Alphaproteobacteria</taxon>
        <taxon>Rhodobacterales</taxon>
        <taxon>Roseobacteraceae</taxon>
        <taxon>Tranquillimonas</taxon>
    </lineage>
</organism>
<dbReference type="RefSeq" id="WP_092687658.1">
    <property type="nucleotide sequence ID" value="NZ_CBDDGO010000004.1"/>
</dbReference>
<name>A0A1H9Q2W7_9RHOB</name>
<proteinExistence type="predicted"/>
<accession>A0A1H9Q2W7</accession>
<dbReference type="EMBL" id="FOGU01000001">
    <property type="protein sequence ID" value="SER54801.1"/>
    <property type="molecule type" value="Genomic_DNA"/>
</dbReference>
<sequence length="114" mass="12436">MLRMAVFLVLIASLAGCGIRSRVLGTRAEAERALPFSTSLSRGEDQRDFSVTAYRAAGNELAAVRESLRYGGVSYCIKRYGGPDVDWANDPATGDWDVRSDGRNLTVAGRCTFR</sequence>
<evidence type="ECO:0008006" key="3">
    <source>
        <dbReference type="Google" id="ProtNLM"/>
    </source>
</evidence>
<evidence type="ECO:0000313" key="1">
    <source>
        <dbReference type="EMBL" id="SER54801.1"/>
    </source>
</evidence>
<evidence type="ECO:0000313" key="2">
    <source>
        <dbReference type="Proteomes" id="UP000198885"/>
    </source>
</evidence>
<keyword evidence="2" id="KW-1185">Reference proteome</keyword>
<protein>
    <recommendedName>
        <fullName evidence="3">Lipoprotein</fullName>
    </recommendedName>
</protein>
<dbReference type="STRING" id="641238.SAMN04490244_101447"/>
<dbReference type="Proteomes" id="UP000198885">
    <property type="component" value="Unassembled WGS sequence"/>
</dbReference>
<gene>
    <name evidence="1" type="ORF">SAMN04490244_101447</name>
</gene>
<dbReference type="AlphaFoldDB" id="A0A1H9Q2W7"/>
<reference evidence="1 2" key="1">
    <citation type="submission" date="2016-10" db="EMBL/GenBank/DDBJ databases">
        <authorList>
            <person name="de Groot N.N."/>
        </authorList>
    </citation>
    <scope>NUCLEOTIDE SEQUENCE [LARGE SCALE GENOMIC DNA]</scope>
    <source>
        <strain evidence="1 2">DSM 23042</strain>
    </source>
</reference>
<dbReference type="OrthoDB" id="7659281at2"/>